<evidence type="ECO:0000256" key="15">
    <source>
        <dbReference type="ARBA" id="ARBA00041712"/>
    </source>
</evidence>
<dbReference type="GO" id="GO:0006487">
    <property type="term" value="P:protein N-linked glycosylation"/>
    <property type="evidence" value="ECO:0007669"/>
    <property type="project" value="TreeGrafter"/>
</dbReference>
<sequence length="203" mass="22949">MFDGFPSMWRYSSFVGWLSAAPFHPPFLKRNRMIRAATWSILFFVCGLILLLWKRHPEIKRQTSTSSNLRSTISNVPVLFKPSETATVDFTQSIPVLVIACKRTGVRRTLDALLKYRTNIISPKSASFPITVSQGCSHQPTTNVLASYGSNISLIKFEMPPMKPQYITSVSMDVTTIPNFAGSMKRFGKFWPSFRSVNEVKIC</sequence>
<evidence type="ECO:0000256" key="9">
    <source>
        <dbReference type="ARBA" id="ARBA00022989"/>
    </source>
</evidence>
<comment type="similarity">
    <text evidence="3 17">Belongs to the glycosyltransferase 13 family.</text>
</comment>
<keyword evidence="6 17" id="KW-0812">Transmembrane</keyword>
<evidence type="ECO:0000256" key="17">
    <source>
        <dbReference type="RuleBase" id="RU368119"/>
    </source>
</evidence>
<organism evidence="18 19">
    <name type="scientific">Clonorchis sinensis</name>
    <name type="common">Chinese liver fluke</name>
    <dbReference type="NCBI Taxonomy" id="79923"/>
    <lineage>
        <taxon>Eukaryota</taxon>
        <taxon>Metazoa</taxon>
        <taxon>Spiralia</taxon>
        <taxon>Lophotrochozoa</taxon>
        <taxon>Platyhelminthes</taxon>
        <taxon>Trematoda</taxon>
        <taxon>Digenea</taxon>
        <taxon>Opisthorchiida</taxon>
        <taxon>Opisthorchiata</taxon>
        <taxon>Opisthorchiidae</taxon>
        <taxon>Clonorchis</taxon>
    </lineage>
</organism>
<comment type="function">
    <text evidence="13 17">Initiates complex N-linked carbohydrate formation. Essential for the conversion of high-mannose to hybrid and complex N-glycans.</text>
</comment>
<evidence type="ECO:0000256" key="6">
    <source>
        <dbReference type="ARBA" id="ARBA00022692"/>
    </source>
</evidence>
<evidence type="ECO:0000256" key="5">
    <source>
        <dbReference type="ARBA" id="ARBA00022679"/>
    </source>
</evidence>
<dbReference type="Gene3D" id="3.90.550.10">
    <property type="entry name" value="Spore Coat Polysaccharide Biosynthesis Protein SpsA, Chain A"/>
    <property type="match status" value="1"/>
</dbReference>
<gene>
    <name evidence="18" type="ORF">CLF_113032</name>
</gene>
<evidence type="ECO:0000313" key="19">
    <source>
        <dbReference type="Proteomes" id="UP000008909"/>
    </source>
</evidence>
<reference key="2">
    <citation type="submission" date="2011-10" db="EMBL/GenBank/DDBJ databases">
        <title>The genome and transcriptome sequence of Clonorchis sinensis provide insights into the carcinogenic liver fluke.</title>
        <authorList>
            <person name="Wang X."/>
            <person name="Huang Y."/>
            <person name="Chen W."/>
            <person name="Liu H."/>
            <person name="Guo L."/>
            <person name="Chen Y."/>
            <person name="Luo F."/>
            <person name="Zhou W."/>
            <person name="Sun J."/>
            <person name="Mao Q."/>
            <person name="Liang P."/>
            <person name="Zhou C."/>
            <person name="Tian Y."/>
            <person name="Men J."/>
            <person name="Lv X."/>
            <person name="Huang L."/>
            <person name="Zhou J."/>
            <person name="Hu Y."/>
            <person name="Li R."/>
            <person name="Zhang F."/>
            <person name="Lei H."/>
            <person name="Li X."/>
            <person name="Hu X."/>
            <person name="Liang C."/>
            <person name="Xu J."/>
            <person name="Wu Z."/>
            <person name="Yu X."/>
        </authorList>
    </citation>
    <scope>NUCLEOTIDE SEQUENCE</scope>
    <source>
        <strain>Henan</strain>
    </source>
</reference>
<proteinExistence type="inferred from homology"/>
<dbReference type="InterPro" id="IPR052261">
    <property type="entry name" value="Glycosyltransferase_13"/>
</dbReference>
<keyword evidence="5 18" id="KW-0808">Transferase</keyword>
<evidence type="ECO:0000256" key="8">
    <source>
        <dbReference type="ARBA" id="ARBA00022968"/>
    </source>
</evidence>
<evidence type="ECO:0000256" key="12">
    <source>
        <dbReference type="ARBA" id="ARBA00023211"/>
    </source>
</evidence>
<keyword evidence="11 17" id="KW-0472">Membrane</keyword>
<evidence type="ECO:0000256" key="14">
    <source>
        <dbReference type="ARBA" id="ARBA00038949"/>
    </source>
</evidence>
<dbReference type="PANTHER" id="PTHR10468:SF0">
    <property type="entry name" value="ALPHA-1,3-MANNOSYL-GLYCOPROTEIN 2-BETA-N-ACETYLGLUCOSAMINYLTRANSFERASE"/>
    <property type="match status" value="1"/>
</dbReference>
<evidence type="ECO:0000256" key="13">
    <source>
        <dbReference type="ARBA" id="ARBA00037706"/>
    </source>
</evidence>
<dbReference type="GO" id="GO:0000139">
    <property type="term" value="C:Golgi membrane"/>
    <property type="evidence" value="ECO:0007669"/>
    <property type="project" value="UniProtKB-SubCell"/>
</dbReference>
<dbReference type="InterPro" id="IPR004139">
    <property type="entry name" value="Glyco_trans_13"/>
</dbReference>
<name>G7YXH8_CLOSI</name>
<protein>
    <recommendedName>
        <fullName evidence="14 17">Alpha-1,3-mannosyl-glycoprotein 2-beta-N-acetylglucosaminyltransferase</fullName>
        <shortName evidence="17">GNT-I</shortName>
        <shortName evidence="17">GlcNAc-T I</shortName>
        <ecNumber evidence="14 17">2.4.1.101</ecNumber>
    </recommendedName>
    <alternativeName>
        <fullName evidence="15 17">N-glycosyl-oligosaccharide-glycoprotein N-acetylglucosaminyltransferase I</fullName>
    </alternativeName>
</protein>
<evidence type="ECO:0000256" key="3">
    <source>
        <dbReference type="ARBA" id="ARBA00006492"/>
    </source>
</evidence>
<evidence type="ECO:0000256" key="2">
    <source>
        <dbReference type="ARBA" id="ARBA00004922"/>
    </source>
</evidence>
<dbReference type="Pfam" id="PF03071">
    <property type="entry name" value="GNT-I"/>
    <property type="match status" value="1"/>
</dbReference>
<evidence type="ECO:0000256" key="16">
    <source>
        <dbReference type="ARBA" id="ARBA00049421"/>
    </source>
</evidence>
<dbReference type="GO" id="GO:0030145">
    <property type="term" value="F:manganese ion binding"/>
    <property type="evidence" value="ECO:0007669"/>
    <property type="project" value="UniProtKB-UniRule"/>
</dbReference>
<dbReference type="InterPro" id="IPR029044">
    <property type="entry name" value="Nucleotide-diphossugar_trans"/>
</dbReference>
<dbReference type="PANTHER" id="PTHR10468">
    <property type="entry name" value="PROTEIN O-LINKED-MANNOSE BETA-1,2-N-ACETYLGLUCOSAMINYLTRANSFERASE 1/ALPHA-1,3-MANNOSYL-GLYCOPROTEIN 2-BETA-N-ACETYLGLUCOSAMINYLTRANSFERASE"/>
    <property type="match status" value="1"/>
</dbReference>
<keyword evidence="9 17" id="KW-1133">Transmembrane helix</keyword>
<comment type="cofactor">
    <cofactor evidence="17">
        <name>Mn(2+)</name>
        <dbReference type="ChEBI" id="CHEBI:29035"/>
    </cofactor>
    <text evidence="17">The cofactor is mostly bound to the substrate.</text>
</comment>
<feature type="transmembrane region" description="Helical" evidence="17">
    <location>
        <begin position="33"/>
        <end position="53"/>
    </location>
</feature>
<keyword evidence="10 17" id="KW-0333">Golgi apparatus</keyword>
<keyword evidence="4 17" id="KW-0328">Glycosyltransferase</keyword>
<evidence type="ECO:0000256" key="10">
    <source>
        <dbReference type="ARBA" id="ARBA00023034"/>
    </source>
</evidence>
<dbReference type="UniPathway" id="UPA00378"/>
<dbReference type="EC" id="2.4.1.101" evidence="14 17"/>
<keyword evidence="8 17" id="KW-0735">Signal-anchor</keyword>
<dbReference type="Proteomes" id="UP000008909">
    <property type="component" value="Unassembled WGS sequence"/>
</dbReference>
<dbReference type="AlphaFoldDB" id="G7YXH8"/>
<evidence type="ECO:0000256" key="11">
    <source>
        <dbReference type="ARBA" id="ARBA00023136"/>
    </source>
</evidence>
<keyword evidence="12 17" id="KW-0464">Manganese</keyword>
<keyword evidence="7 17" id="KW-0479">Metal-binding</keyword>
<evidence type="ECO:0000313" key="18">
    <source>
        <dbReference type="EMBL" id="GAA57658.1"/>
    </source>
</evidence>
<comment type="subcellular location">
    <subcellularLocation>
        <location evidence="1 17">Golgi apparatus membrane</location>
        <topology evidence="1 17">Single-pass type II membrane protein</topology>
    </subcellularLocation>
</comment>
<keyword evidence="19" id="KW-1185">Reference proteome</keyword>
<accession>G7YXH8</accession>
<dbReference type="EMBL" id="DF144930">
    <property type="protein sequence ID" value="GAA57658.1"/>
    <property type="molecule type" value="Genomic_DNA"/>
</dbReference>
<dbReference type="GO" id="GO:0003827">
    <property type="term" value="F:alpha-1,3-mannosylglycoprotein 2-beta-N-acetylglucosaminyltransferase activity"/>
    <property type="evidence" value="ECO:0007669"/>
    <property type="project" value="UniProtKB-UniRule"/>
</dbReference>
<comment type="catalytic activity">
    <reaction evidence="16 17">
        <text>N(4)-(alpha-D-Man-(1-&gt;3)-[alpha-D-Man-(1-&gt;3)-[alpha-D-Man-(1-&gt;6)]-alpha-D-Man-(1-&gt;6)]-beta-D-Man-(1-&gt;4)-beta-D-GlcNAc-(1-&gt;4)-beta-D-GlcNAc)-L-asparaginyl-[protein] (N-glucan mannose isomer 5A1,2) + UDP-N-acetyl-alpha-D-glucosamine = N(4)-{beta-D-GlcNAc-(1-&gt;2)-alpha-D-Man-(1-&gt;3)-[alpha-D-Man-(1-&gt;3)-[alpha-D-Man-(1-&gt;6)]-alpha-D-Man-(1-&gt;6)]-beta-D-Man-(1-&gt;4)-beta-D-GlcNAc-(1-&gt;4)-beta-D-GlcNAc}-L-asparaginyl-[protein] + UDP + H(+)</text>
        <dbReference type="Rhea" id="RHEA:11456"/>
        <dbReference type="Rhea" id="RHEA-COMP:14367"/>
        <dbReference type="Rhea" id="RHEA-COMP:14368"/>
        <dbReference type="ChEBI" id="CHEBI:15378"/>
        <dbReference type="ChEBI" id="CHEBI:57705"/>
        <dbReference type="ChEBI" id="CHEBI:58223"/>
        <dbReference type="ChEBI" id="CHEBI:59087"/>
        <dbReference type="ChEBI" id="CHEBI:60625"/>
        <dbReference type="EC" id="2.4.1.101"/>
    </reaction>
</comment>
<comment type="pathway">
    <text evidence="2 17">Protein modification; protein glycosylation.</text>
</comment>
<evidence type="ECO:0000256" key="7">
    <source>
        <dbReference type="ARBA" id="ARBA00022723"/>
    </source>
</evidence>
<evidence type="ECO:0000256" key="1">
    <source>
        <dbReference type="ARBA" id="ARBA00004323"/>
    </source>
</evidence>
<reference evidence="18" key="1">
    <citation type="journal article" date="2011" name="Genome Biol.">
        <title>The draft genome of the carcinogenic human liver fluke Clonorchis sinensis.</title>
        <authorList>
            <person name="Wang X."/>
            <person name="Chen W."/>
            <person name="Huang Y."/>
            <person name="Sun J."/>
            <person name="Men J."/>
            <person name="Liu H."/>
            <person name="Luo F."/>
            <person name="Guo L."/>
            <person name="Lv X."/>
            <person name="Deng C."/>
            <person name="Zhou C."/>
            <person name="Fan Y."/>
            <person name="Li X."/>
            <person name="Huang L."/>
            <person name="Hu Y."/>
            <person name="Liang C."/>
            <person name="Hu X."/>
            <person name="Xu J."/>
            <person name="Yu X."/>
        </authorList>
    </citation>
    <scope>NUCLEOTIDE SEQUENCE [LARGE SCALE GENOMIC DNA]</scope>
    <source>
        <strain evidence="18">Henan</strain>
    </source>
</reference>
<evidence type="ECO:0000256" key="4">
    <source>
        <dbReference type="ARBA" id="ARBA00022676"/>
    </source>
</evidence>